<sequence length="127" mass="14595">MDKLKAIVASMEDMKRLQHHQPQCTQADHFLKQFIKSPISIFYEVNPKKTTLNFEGSNYSDWENAIDQTLARNSAFASLIRNSLDPALLTFVDPGNNNKPGDLIKTLHEKHQHHKLMVLNNIIRCQP</sequence>
<reference evidence="1 2" key="1">
    <citation type="submission" date="2015-08" db="EMBL/GenBank/DDBJ databases">
        <title>Next Generation Sequencing and Analysis of the Genome of Puccinia sorghi L Schw, the Causal Agent of Maize Common Rust.</title>
        <authorList>
            <person name="Rochi L."/>
            <person name="Burguener G."/>
            <person name="Darino M."/>
            <person name="Turjanski A."/>
            <person name="Kreff E."/>
            <person name="Dieguez M.J."/>
            <person name="Sacco F."/>
        </authorList>
    </citation>
    <scope>NUCLEOTIDE SEQUENCE [LARGE SCALE GENOMIC DNA]</scope>
    <source>
        <strain evidence="1 2">RO10H11247</strain>
    </source>
</reference>
<name>A0A0L6UMX0_9BASI</name>
<dbReference type="OrthoDB" id="2498485at2759"/>
<organism evidence="1 2">
    <name type="scientific">Puccinia sorghi</name>
    <dbReference type="NCBI Taxonomy" id="27349"/>
    <lineage>
        <taxon>Eukaryota</taxon>
        <taxon>Fungi</taxon>
        <taxon>Dikarya</taxon>
        <taxon>Basidiomycota</taxon>
        <taxon>Pucciniomycotina</taxon>
        <taxon>Pucciniomycetes</taxon>
        <taxon>Pucciniales</taxon>
        <taxon>Pucciniaceae</taxon>
        <taxon>Puccinia</taxon>
    </lineage>
</organism>
<accession>A0A0L6UMX0</accession>
<dbReference type="EMBL" id="LAVV01010339">
    <property type="protein sequence ID" value="KNZ49200.1"/>
    <property type="molecule type" value="Genomic_DNA"/>
</dbReference>
<proteinExistence type="predicted"/>
<evidence type="ECO:0000313" key="2">
    <source>
        <dbReference type="Proteomes" id="UP000037035"/>
    </source>
</evidence>
<dbReference type="Proteomes" id="UP000037035">
    <property type="component" value="Unassembled WGS sequence"/>
</dbReference>
<dbReference type="AlphaFoldDB" id="A0A0L6UMX0"/>
<gene>
    <name evidence="1" type="ORF">VP01_5157g1</name>
</gene>
<evidence type="ECO:0000313" key="1">
    <source>
        <dbReference type="EMBL" id="KNZ49200.1"/>
    </source>
</evidence>
<dbReference type="VEuPathDB" id="FungiDB:VP01_5157g1"/>
<comment type="caution">
    <text evidence="1">The sequence shown here is derived from an EMBL/GenBank/DDBJ whole genome shotgun (WGS) entry which is preliminary data.</text>
</comment>
<keyword evidence="2" id="KW-1185">Reference proteome</keyword>
<protein>
    <submittedName>
        <fullName evidence="1">Uncharacterized protein</fullName>
    </submittedName>
</protein>